<protein>
    <submittedName>
        <fullName evidence="1">Uncharacterized protein</fullName>
    </submittedName>
</protein>
<dbReference type="Proteomes" id="UP001066276">
    <property type="component" value="Chromosome 6"/>
</dbReference>
<keyword evidence="2" id="KW-1185">Reference proteome</keyword>
<gene>
    <name evidence="1" type="ORF">NDU88_004905</name>
</gene>
<comment type="caution">
    <text evidence="1">The sequence shown here is derived from an EMBL/GenBank/DDBJ whole genome shotgun (WGS) entry which is preliminary data.</text>
</comment>
<organism evidence="1 2">
    <name type="scientific">Pleurodeles waltl</name>
    <name type="common">Iberian ribbed newt</name>
    <dbReference type="NCBI Taxonomy" id="8319"/>
    <lineage>
        <taxon>Eukaryota</taxon>
        <taxon>Metazoa</taxon>
        <taxon>Chordata</taxon>
        <taxon>Craniata</taxon>
        <taxon>Vertebrata</taxon>
        <taxon>Euteleostomi</taxon>
        <taxon>Amphibia</taxon>
        <taxon>Batrachia</taxon>
        <taxon>Caudata</taxon>
        <taxon>Salamandroidea</taxon>
        <taxon>Salamandridae</taxon>
        <taxon>Pleurodelinae</taxon>
        <taxon>Pleurodeles</taxon>
    </lineage>
</organism>
<accession>A0AAV7QDT7</accession>
<proteinExistence type="predicted"/>
<dbReference type="EMBL" id="JANPWB010000010">
    <property type="protein sequence ID" value="KAJ1138524.1"/>
    <property type="molecule type" value="Genomic_DNA"/>
</dbReference>
<evidence type="ECO:0000313" key="1">
    <source>
        <dbReference type="EMBL" id="KAJ1138524.1"/>
    </source>
</evidence>
<evidence type="ECO:0000313" key="2">
    <source>
        <dbReference type="Proteomes" id="UP001066276"/>
    </source>
</evidence>
<dbReference type="AlphaFoldDB" id="A0AAV7QDT7"/>
<name>A0AAV7QDT7_PLEWA</name>
<sequence>MERRVQSSEKAHCCVVELQLRYGEGVWCMQAEAQAWRPMLGVAGPAKGELWMVSSPSSSSIAPLFLYGDDSTAGTAGDHGALVKSHWQSWCSEAEQSPMVRTWAQHKGGGPTGLVDLALGVY</sequence>
<reference evidence="1" key="1">
    <citation type="journal article" date="2022" name="bioRxiv">
        <title>Sequencing and chromosome-scale assembly of the giantPleurodeles waltlgenome.</title>
        <authorList>
            <person name="Brown T."/>
            <person name="Elewa A."/>
            <person name="Iarovenko S."/>
            <person name="Subramanian E."/>
            <person name="Araus A.J."/>
            <person name="Petzold A."/>
            <person name="Susuki M."/>
            <person name="Suzuki K.-i.T."/>
            <person name="Hayashi T."/>
            <person name="Toyoda A."/>
            <person name="Oliveira C."/>
            <person name="Osipova E."/>
            <person name="Leigh N.D."/>
            <person name="Simon A."/>
            <person name="Yun M.H."/>
        </authorList>
    </citation>
    <scope>NUCLEOTIDE SEQUENCE</scope>
    <source>
        <strain evidence="1">20211129_DDA</strain>
        <tissue evidence="1">Liver</tissue>
    </source>
</reference>